<dbReference type="STRING" id="68570.DC74_4514"/>
<gene>
    <name evidence="1" type="ORF">SALB_05410</name>
</gene>
<comment type="caution">
    <text evidence="1">The sequence shown here is derived from an EMBL/GenBank/DDBJ whole genome shotgun (WGS) entry which is preliminary data.</text>
</comment>
<accession>A0A059W086</accession>
<organism evidence="1 2">
    <name type="scientific">Streptomyces noursei</name>
    <name type="common">Streptomyces albulus</name>
    <dbReference type="NCBI Taxonomy" id="1971"/>
    <lineage>
        <taxon>Bacteria</taxon>
        <taxon>Bacillati</taxon>
        <taxon>Actinomycetota</taxon>
        <taxon>Actinomycetes</taxon>
        <taxon>Kitasatosporales</taxon>
        <taxon>Streptomycetaceae</taxon>
        <taxon>Streptomyces</taxon>
    </lineage>
</organism>
<name>A0A059W086_STRNR</name>
<evidence type="ECO:0000313" key="1">
    <source>
        <dbReference type="EMBL" id="GCB92640.1"/>
    </source>
</evidence>
<sequence length="134" mass="13678">MNRALRYAGVAAATVALLAGGSAVAFAAQDVVHTPAPVVATAPATATLTAKTSATTVNAWQEFRITGAAKGIKSGTKVTVQQKQGKKWVSLPAQAPVNANGSYAIRVKLGIKGVNELRIASGNTLSPVVKITVR</sequence>
<dbReference type="Proteomes" id="UP000288351">
    <property type="component" value="Unassembled WGS sequence"/>
</dbReference>
<evidence type="ECO:0000313" key="2">
    <source>
        <dbReference type="Proteomes" id="UP000288351"/>
    </source>
</evidence>
<dbReference type="eggNOG" id="ENOG5031FCM">
    <property type="taxonomic scope" value="Bacteria"/>
</dbReference>
<reference evidence="1 2" key="1">
    <citation type="journal article" date="2019" name="Microbiol. Resour. Announc.">
        <title>Draft Genome Sequence of the Most Traditional epsilon-Poly-l-Lysine Producer, Streptomyces albulus NBRC14147.</title>
        <authorList>
            <person name="Yamanaka K."/>
            <person name="Hamano Y."/>
        </authorList>
    </citation>
    <scope>NUCLEOTIDE SEQUENCE [LARGE SCALE GENOMIC DNA]</scope>
    <source>
        <strain evidence="1 2">NBRC 14147</strain>
    </source>
</reference>
<dbReference type="EMBL" id="BHXC01000006">
    <property type="protein sequence ID" value="GCB92640.1"/>
    <property type="molecule type" value="Genomic_DNA"/>
</dbReference>
<protein>
    <submittedName>
        <fullName evidence="1">Uncharacterized protein</fullName>
    </submittedName>
</protein>
<dbReference type="RefSeq" id="WP_016574361.1">
    <property type="nucleotide sequence ID" value="NZ_BHXC01000006.1"/>
</dbReference>
<proteinExistence type="predicted"/>
<dbReference type="AlphaFoldDB" id="A0A059W086"/>